<evidence type="ECO:0000256" key="1">
    <source>
        <dbReference type="SAM" id="MobiDB-lite"/>
    </source>
</evidence>
<dbReference type="PANTHER" id="PTHR43384">
    <property type="entry name" value="SEPTUM SITE-DETERMINING PROTEIN MIND HOMOLOG, CHLOROPLASTIC-RELATED"/>
    <property type="match status" value="1"/>
</dbReference>
<dbReference type="RefSeq" id="WP_252435956.1">
    <property type="nucleotide sequence ID" value="NZ_JAGSOV010000010.1"/>
</dbReference>
<organism evidence="3 4">
    <name type="scientific">Pseudonocardia humida</name>
    <dbReference type="NCBI Taxonomy" id="2800819"/>
    <lineage>
        <taxon>Bacteria</taxon>
        <taxon>Bacillati</taxon>
        <taxon>Actinomycetota</taxon>
        <taxon>Actinomycetes</taxon>
        <taxon>Pseudonocardiales</taxon>
        <taxon>Pseudonocardiaceae</taxon>
        <taxon>Pseudonocardia</taxon>
    </lineage>
</organism>
<comment type="caution">
    <text evidence="3">The sequence shown here is derived from an EMBL/GenBank/DDBJ whole genome shotgun (WGS) entry which is preliminary data.</text>
</comment>
<proteinExistence type="predicted"/>
<evidence type="ECO:0000313" key="4">
    <source>
        <dbReference type="Proteomes" id="UP001165283"/>
    </source>
</evidence>
<dbReference type="Gene3D" id="3.40.50.300">
    <property type="entry name" value="P-loop containing nucleotide triphosphate hydrolases"/>
    <property type="match status" value="1"/>
</dbReference>
<gene>
    <name evidence="3" type="ORF">KDL28_04660</name>
</gene>
<dbReference type="InterPro" id="IPR027417">
    <property type="entry name" value="P-loop_NTPase"/>
</dbReference>
<feature type="region of interest" description="Disordered" evidence="1">
    <location>
        <begin position="1"/>
        <end position="30"/>
    </location>
</feature>
<protein>
    <submittedName>
        <fullName evidence="3">MinD/ParA family protein</fullName>
    </submittedName>
</protein>
<dbReference type="EMBL" id="JAGSOV010000010">
    <property type="protein sequence ID" value="MCO1654340.1"/>
    <property type="molecule type" value="Genomic_DNA"/>
</dbReference>
<sequence length="370" mass="38706">MGGPVVPKRSFAPNGDDEPASAPPVAPRLPVRAVPPADAVVPARGSASDLTDRSIVTHRERAPRSGWRRLLHRISGGAVRVADTPAEPARREREARIRRPLAAPHHIAVVSLKGGVGKTTVTAAVGLVLAELRGDRVAVLDADPDGGTLADRLSGESTVSVRDLAARAERIRALPELARFTSLSGRLQVLASDQDPRRHDALDRAGYEAAHATLSRFCDIVVTDSGTGMVHPVVGGTLDAAASVVVVGSLTVDGASRAGRTLDWLDAHGYGELAARAVVVLSADRSSPDVDAAHLREHFARRSRAVVVLPRDPHLAAGDRIRLAALRPDTRAAVLEVAALLADEFDSVPPSRASGGLLSDRTSGGVEFGG</sequence>
<dbReference type="Proteomes" id="UP001165283">
    <property type="component" value="Unassembled WGS sequence"/>
</dbReference>
<dbReference type="Pfam" id="PF01656">
    <property type="entry name" value="CbiA"/>
    <property type="match status" value="1"/>
</dbReference>
<keyword evidence="4" id="KW-1185">Reference proteome</keyword>
<dbReference type="InterPro" id="IPR002586">
    <property type="entry name" value="CobQ/CobB/MinD/ParA_Nub-bd_dom"/>
</dbReference>
<dbReference type="PANTHER" id="PTHR43384:SF14">
    <property type="entry name" value="ESX-1 SECRETION-ASSOCIATED PROTEIN ESPI"/>
    <property type="match status" value="1"/>
</dbReference>
<name>A0ABT0ZUD4_9PSEU</name>
<dbReference type="InterPro" id="IPR050625">
    <property type="entry name" value="ParA/MinD_ATPase"/>
</dbReference>
<dbReference type="SUPFAM" id="SSF52540">
    <property type="entry name" value="P-loop containing nucleoside triphosphate hydrolases"/>
    <property type="match status" value="1"/>
</dbReference>
<feature type="domain" description="CobQ/CobB/MinD/ParA nucleotide binding" evidence="2">
    <location>
        <begin position="107"/>
        <end position="228"/>
    </location>
</feature>
<accession>A0ABT0ZUD4</accession>
<evidence type="ECO:0000259" key="2">
    <source>
        <dbReference type="Pfam" id="PF01656"/>
    </source>
</evidence>
<evidence type="ECO:0000313" key="3">
    <source>
        <dbReference type="EMBL" id="MCO1654340.1"/>
    </source>
</evidence>
<reference evidence="3" key="1">
    <citation type="submission" date="2021-04" db="EMBL/GenBank/DDBJ databases">
        <title>Pseudonocardia sp. nov., isolated from sandy soil of mangrove forest.</title>
        <authorList>
            <person name="Zan Z."/>
            <person name="Huang R."/>
            <person name="Liu W."/>
        </authorList>
    </citation>
    <scope>NUCLEOTIDE SEQUENCE</scope>
    <source>
        <strain evidence="3">S2-4</strain>
    </source>
</reference>